<organism evidence="2 3">
    <name type="scientific">Paraglomus occultum</name>
    <dbReference type="NCBI Taxonomy" id="144539"/>
    <lineage>
        <taxon>Eukaryota</taxon>
        <taxon>Fungi</taxon>
        <taxon>Fungi incertae sedis</taxon>
        <taxon>Mucoromycota</taxon>
        <taxon>Glomeromycotina</taxon>
        <taxon>Glomeromycetes</taxon>
        <taxon>Paraglomerales</taxon>
        <taxon>Paraglomeraceae</taxon>
        <taxon>Paraglomus</taxon>
    </lineage>
</organism>
<keyword evidence="3" id="KW-1185">Reference proteome</keyword>
<dbReference type="OrthoDB" id="2435299at2759"/>
<protein>
    <submittedName>
        <fullName evidence="2">9855_t:CDS:1</fullName>
    </submittedName>
</protein>
<reference evidence="2" key="1">
    <citation type="submission" date="2021-06" db="EMBL/GenBank/DDBJ databases">
        <authorList>
            <person name="Kallberg Y."/>
            <person name="Tangrot J."/>
            <person name="Rosling A."/>
        </authorList>
    </citation>
    <scope>NUCLEOTIDE SEQUENCE</scope>
    <source>
        <strain evidence="2">IA702</strain>
    </source>
</reference>
<dbReference type="AlphaFoldDB" id="A0A9N9H1L5"/>
<comment type="caution">
    <text evidence="2">The sequence shown here is derived from an EMBL/GenBank/DDBJ whole genome shotgun (WGS) entry which is preliminary data.</text>
</comment>
<evidence type="ECO:0000256" key="1">
    <source>
        <dbReference type="SAM" id="MobiDB-lite"/>
    </source>
</evidence>
<feature type="compositionally biased region" description="Polar residues" evidence="1">
    <location>
        <begin position="26"/>
        <end position="35"/>
    </location>
</feature>
<feature type="region of interest" description="Disordered" evidence="1">
    <location>
        <begin position="1"/>
        <end position="45"/>
    </location>
</feature>
<evidence type="ECO:0000313" key="2">
    <source>
        <dbReference type="EMBL" id="CAG8649980.1"/>
    </source>
</evidence>
<gene>
    <name evidence="2" type="ORF">POCULU_LOCUS9897</name>
</gene>
<proteinExistence type="predicted"/>
<evidence type="ECO:0000313" key="3">
    <source>
        <dbReference type="Proteomes" id="UP000789572"/>
    </source>
</evidence>
<dbReference type="EMBL" id="CAJVPJ010004236">
    <property type="protein sequence ID" value="CAG8649980.1"/>
    <property type="molecule type" value="Genomic_DNA"/>
</dbReference>
<name>A0A9N9H1L5_9GLOM</name>
<accession>A0A9N9H1L5</accession>
<dbReference type="Proteomes" id="UP000789572">
    <property type="component" value="Unassembled WGS sequence"/>
</dbReference>
<feature type="non-terminal residue" evidence="2">
    <location>
        <position position="281"/>
    </location>
</feature>
<feature type="compositionally biased region" description="Basic residues" evidence="1">
    <location>
        <begin position="1"/>
        <end position="15"/>
    </location>
</feature>
<sequence length="281" mass="32431">NTKMLHKKSQAKTRNAKAAAKRTSINDDTSMSRPSPSLPINKRRKPDILDIPRQEIVEEDVDYPLDDDDSILEEKTVPAAPTELNINSEFEAAMWVAERPSVLRLAQLIYKSKERSVSGECKDYVDEEIPITRGLNQNLIEDRIYKESRALFLRTRNNTSELYEELASQIIETTRANPEVPRIAKKIACVMDNLRYQVNKLFRKTAAEYRAKYEGGLVRNNLQKFIDEAVWKKILHLPLLAVNVYELNNCEEIKRVLKQFVMEVVEKWIVALGEGKETKQL</sequence>